<gene>
    <name evidence="1" type="ORF">C2G38_2236397</name>
</gene>
<proteinExistence type="predicted"/>
<dbReference type="OrthoDB" id="120976at2759"/>
<dbReference type="SUPFAM" id="SSF52047">
    <property type="entry name" value="RNI-like"/>
    <property type="match status" value="1"/>
</dbReference>
<comment type="caution">
    <text evidence="1">The sequence shown here is derived from an EMBL/GenBank/DDBJ whole genome shotgun (WGS) entry which is preliminary data.</text>
</comment>
<name>A0A397TP37_9GLOM</name>
<reference evidence="1 2" key="1">
    <citation type="submission" date="2018-06" db="EMBL/GenBank/DDBJ databases">
        <title>Comparative genomics reveals the genomic features of Rhizophagus irregularis, R. cerebriforme, R. diaphanum and Gigaspora rosea, and their symbiotic lifestyle signature.</title>
        <authorList>
            <person name="Morin E."/>
            <person name="San Clemente H."/>
            <person name="Chen E.C.H."/>
            <person name="De La Providencia I."/>
            <person name="Hainaut M."/>
            <person name="Kuo A."/>
            <person name="Kohler A."/>
            <person name="Murat C."/>
            <person name="Tang N."/>
            <person name="Roy S."/>
            <person name="Loubradou J."/>
            <person name="Henrissat B."/>
            <person name="Grigoriev I.V."/>
            <person name="Corradi N."/>
            <person name="Roux C."/>
            <person name="Martin F.M."/>
        </authorList>
    </citation>
    <scope>NUCLEOTIDE SEQUENCE [LARGE SCALE GENOMIC DNA]</scope>
    <source>
        <strain evidence="1 2">DAOM 194757</strain>
    </source>
</reference>
<dbReference type="InterPro" id="IPR032675">
    <property type="entry name" value="LRR_dom_sf"/>
</dbReference>
<dbReference type="Proteomes" id="UP000266673">
    <property type="component" value="Unassembled WGS sequence"/>
</dbReference>
<dbReference type="Gene3D" id="3.80.10.10">
    <property type="entry name" value="Ribonuclease Inhibitor"/>
    <property type="match status" value="1"/>
</dbReference>
<accession>A0A397TP37</accession>
<sequence>MQPPQQQSTLSAALCKNTAPISLNLQRSNLGSEGGKALITAKPGNRGALAKTQPDFFEFSKKDALCKNTAPISLNLQRSNFGSEGGKALANALYKNAILTSLNLILGTLI</sequence>
<evidence type="ECO:0000313" key="2">
    <source>
        <dbReference type="Proteomes" id="UP000266673"/>
    </source>
</evidence>
<keyword evidence="2" id="KW-1185">Reference proteome</keyword>
<dbReference type="InterPro" id="IPR001611">
    <property type="entry name" value="Leu-rich_rpt"/>
</dbReference>
<protein>
    <submittedName>
        <fullName evidence="1">Uncharacterized protein</fullName>
    </submittedName>
</protein>
<evidence type="ECO:0000313" key="1">
    <source>
        <dbReference type="EMBL" id="RIA99950.1"/>
    </source>
</evidence>
<dbReference type="AlphaFoldDB" id="A0A397TP37"/>
<organism evidence="1 2">
    <name type="scientific">Gigaspora rosea</name>
    <dbReference type="NCBI Taxonomy" id="44941"/>
    <lineage>
        <taxon>Eukaryota</taxon>
        <taxon>Fungi</taxon>
        <taxon>Fungi incertae sedis</taxon>
        <taxon>Mucoromycota</taxon>
        <taxon>Glomeromycotina</taxon>
        <taxon>Glomeromycetes</taxon>
        <taxon>Diversisporales</taxon>
        <taxon>Gigasporaceae</taxon>
        <taxon>Gigaspora</taxon>
    </lineage>
</organism>
<dbReference type="EMBL" id="QKWP01006026">
    <property type="protein sequence ID" value="RIA99950.1"/>
    <property type="molecule type" value="Genomic_DNA"/>
</dbReference>
<dbReference type="Pfam" id="PF13516">
    <property type="entry name" value="LRR_6"/>
    <property type="match status" value="2"/>
</dbReference>